<dbReference type="Gene3D" id="3.40.50.150">
    <property type="entry name" value="Vaccinia Virus protein VP39"/>
    <property type="match status" value="1"/>
</dbReference>
<dbReference type="RefSeq" id="WP_014186720.1">
    <property type="nucleotide sequence ID" value="NC_016584.1"/>
</dbReference>
<comment type="function">
    <text evidence="2 7">Catalyzes the formation of N(7)-methylguanine at position 46 (m7G46) in tRNA.</text>
</comment>
<evidence type="ECO:0000256" key="4">
    <source>
        <dbReference type="ARBA" id="ARBA00022679"/>
    </source>
</evidence>
<dbReference type="UniPathway" id="UPA00989"/>
<keyword evidence="9" id="KW-1185">Reference proteome</keyword>
<dbReference type="Proteomes" id="UP000006346">
    <property type="component" value="Chromosome"/>
</dbReference>
<name>G7W9J6_DESOD</name>
<evidence type="ECO:0000256" key="2">
    <source>
        <dbReference type="ARBA" id="ARBA00003015"/>
    </source>
</evidence>
<dbReference type="PANTHER" id="PTHR23417">
    <property type="entry name" value="3-DEOXY-D-MANNO-OCTULOSONIC-ACID TRANSFERASE/TRNA GUANINE-N 7 - -METHYLTRANSFERASE"/>
    <property type="match status" value="1"/>
</dbReference>
<dbReference type="InterPro" id="IPR029063">
    <property type="entry name" value="SAM-dependent_MTases_sf"/>
</dbReference>
<keyword evidence="6 7" id="KW-0819">tRNA processing</keyword>
<dbReference type="STRING" id="768706.Desor_4504"/>
<dbReference type="InterPro" id="IPR003358">
    <property type="entry name" value="tRNA_(Gua-N-7)_MeTrfase_Trmb"/>
</dbReference>
<keyword evidence="4 7" id="KW-0808">Transferase</keyword>
<dbReference type="PROSITE" id="PS51625">
    <property type="entry name" value="SAM_MT_TRMB"/>
    <property type="match status" value="1"/>
</dbReference>
<evidence type="ECO:0000313" key="9">
    <source>
        <dbReference type="Proteomes" id="UP000006346"/>
    </source>
</evidence>
<evidence type="ECO:0000256" key="5">
    <source>
        <dbReference type="ARBA" id="ARBA00022691"/>
    </source>
</evidence>
<dbReference type="SUPFAM" id="SSF53335">
    <property type="entry name" value="S-adenosyl-L-methionine-dependent methyltransferases"/>
    <property type="match status" value="1"/>
</dbReference>
<proteinExistence type="inferred from homology"/>
<dbReference type="Pfam" id="PF02390">
    <property type="entry name" value="Methyltransf_4"/>
    <property type="match status" value="1"/>
</dbReference>
<feature type="binding site" evidence="7">
    <location>
        <position position="95"/>
    </location>
    <ligand>
        <name>S-adenosyl-L-methionine</name>
        <dbReference type="ChEBI" id="CHEBI:59789"/>
    </ligand>
</feature>
<dbReference type="HAMAP" id="MF_01057">
    <property type="entry name" value="tRNA_methyltr_TrmB"/>
    <property type="match status" value="1"/>
</dbReference>
<organism evidence="8 9">
    <name type="scientific">Desulfosporosinus orientis (strain ATCC 19365 / DSM 765 / NCIMB 8382 / VKM B-1628 / Singapore I)</name>
    <name type="common">Desulfotomaculum orientis</name>
    <dbReference type="NCBI Taxonomy" id="768706"/>
    <lineage>
        <taxon>Bacteria</taxon>
        <taxon>Bacillati</taxon>
        <taxon>Bacillota</taxon>
        <taxon>Clostridia</taxon>
        <taxon>Eubacteriales</taxon>
        <taxon>Desulfitobacteriaceae</taxon>
        <taxon>Desulfosporosinus</taxon>
    </lineage>
</organism>
<keyword evidence="5 7" id="KW-0949">S-adenosyl-L-methionine</keyword>
<evidence type="ECO:0000256" key="1">
    <source>
        <dbReference type="ARBA" id="ARBA00000142"/>
    </source>
</evidence>
<dbReference type="GO" id="GO:0043527">
    <property type="term" value="C:tRNA methyltransferase complex"/>
    <property type="evidence" value="ECO:0007669"/>
    <property type="project" value="TreeGrafter"/>
</dbReference>
<keyword evidence="3 7" id="KW-0489">Methyltransferase</keyword>
<dbReference type="InterPro" id="IPR055361">
    <property type="entry name" value="tRNA_methyltr_TrmB_bact"/>
</dbReference>
<accession>G7W9J6</accession>
<protein>
    <recommendedName>
        <fullName evidence="7">tRNA (guanine-N(7)-)-methyltransferase</fullName>
        <ecNumber evidence="7">2.1.1.33</ecNumber>
    </recommendedName>
    <alternativeName>
        <fullName evidence="7">tRNA (guanine(46)-N(7))-methyltransferase</fullName>
    </alternativeName>
    <alternativeName>
        <fullName evidence="7">tRNA(m7G46)-methyltransferase</fullName>
    </alternativeName>
</protein>
<dbReference type="KEGG" id="dor:Desor_4504"/>
<dbReference type="NCBIfam" id="NF001080">
    <property type="entry name" value="PRK00121.2-2"/>
    <property type="match status" value="1"/>
</dbReference>
<evidence type="ECO:0000256" key="3">
    <source>
        <dbReference type="ARBA" id="ARBA00022603"/>
    </source>
</evidence>
<dbReference type="OrthoDB" id="9802090at2"/>
<dbReference type="eggNOG" id="COG0220">
    <property type="taxonomic scope" value="Bacteria"/>
</dbReference>
<reference evidence="8 9" key="2">
    <citation type="journal article" date="2012" name="J. Bacteriol.">
        <title>Complete genome sequences of Desulfosporosinus orientis DSM765T, Desulfosporosinus youngiae DSM17734T, Desulfosporosinus meridiei DSM13257T, and Desulfosporosinus acidiphilus DSM22704T.</title>
        <authorList>
            <person name="Pester M."/>
            <person name="Brambilla E."/>
            <person name="Alazard D."/>
            <person name="Rattei T."/>
            <person name="Weinmaier T."/>
            <person name="Han J."/>
            <person name="Lucas S."/>
            <person name="Lapidus A."/>
            <person name="Cheng J.F."/>
            <person name="Goodwin L."/>
            <person name="Pitluck S."/>
            <person name="Peters L."/>
            <person name="Ovchinnikova G."/>
            <person name="Teshima H."/>
            <person name="Detter J.C."/>
            <person name="Han C.S."/>
            <person name="Tapia R."/>
            <person name="Land M.L."/>
            <person name="Hauser L."/>
            <person name="Kyrpides N.C."/>
            <person name="Ivanova N.N."/>
            <person name="Pagani I."/>
            <person name="Huntmann M."/>
            <person name="Wei C.L."/>
            <person name="Davenport K.W."/>
            <person name="Daligault H."/>
            <person name="Chain P.S."/>
            <person name="Chen A."/>
            <person name="Mavromatis K."/>
            <person name="Markowitz V."/>
            <person name="Szeto E."/>
            <person name="Mikhailova N."/>
            <person name="Pati A."/>
            <person name="Wagner M."/>
            <person name="Woyke T."/>
            <person name="Ollivier B."/>
            <person name="Klenk H.P."/>
            <person name="Spring S."/>
            <person name="Loy A."/>
        </authorList>
    </citation>
    <scope>NUCLEOTIDE SEQUENCE [LARGE SCALE GENOMIC DNA]</scope>
    <source>
        <strain evidence="9">ATCC 19365 / DSM 765 / NCIMB 8382 / VKM B-1628</strain>
    </source>
</reference>
<comment type="pathway">
    <text evidence="7">tRNA modification; N(7)-methylguanine-tRNA biosynthesis.</text>
</comment>
<feature type="binding site" evidence="7">
    <location>
        <position position="43"/>
    </location>
    <ligand>
        <name>S-adenosyl-L-methionine</name>
        <dbReference type="ChEBI" id="CHEBI:59789"/>
    </ligand>
</feature>
<dbReference type="EC" id="2.1.1.33" evidence="7"/>
<comment type="caution">
    <text evidence="7">Lacks conserved residue(s) required for the propagation of feature annotation.</text>
</comment>
<reference evidence="9" key="1">
    <citation type="submission" date="2011-11" db="EMBL/GenBank/DDBJ databases">
        <title>Complete sequence of Desulfosporosinus orientis DSM 765.</title>
        <authorList>
            <person name="Lucas S."/>
            <person name="Han J."/>
            <person name="Lapidus A."/>
            <person name="Cheng J.-F."/>
            <person name="Goodwin L."/>
            <person name="Pitluck S."/>
            <person name="Peters L."/>
            <person name="Ovchinnikova G."/>
            <person name="Teshima H."/>
            <person name="Detter J.C."/>
            <person name="Han C."/>
            <person name="Tapia R."/>
            <person name="Land M."/>
            <person name="Hauser L."/>
            <person name="Kyrpides N."/>
            <person name="Ivanova N."/>
            <person name="Pagani I."/>
            <person name="Pester M."/>
            <person name="Spring S."/>
            <person name="Ollivier B."/>
            <person name="Rattei T."/>
            <person name="Klenk H.-P."/>
            <person name="Wagner M."/>
            <person name="Loy A."/>
            <person name="Woyke T."/>
        </authorList>
    </citation>
    <scope>NUCLEOTIDE SEQUENCE [LARGE SCALE GENOMIC DNA]</scope>
    <source>
        <strain evidence="9">ATCC 19365 / DSM 765 / NCIMB 8382 / VKM B-1628</strain>
    </source>
</reference>
<comment type="catalytic activity">
    <reaction evidence="1 7">
        <text>guanosine(46) in tRNA + S-adenosyl-L-methionine = N(7)-methylguanosine(46) in tRNA + S-adenosyl-L-homocysteine</text>
        <dbReference type="Rhea" id="RHEA:42708"/>
        <dbReference type="Rhea" id="RHEA-COMP:10188"/>
        <dbReference type="Rhea" id="RHEA-COMP:10189"/>
        <dbReference type="ChEBI" id="CHEBI:57856"/>
        <dbReference type="ChEBI" id="CHEBI:59789"/>
        <dbReference type="ChEBI" id="CHEBI:74269"/>
        <dbReference type="ChEBI" id="CHEBI:74480"/>
        <dbReference type="EC" id="2.1.1.33"/>
    </reaction>
</comment>
<feature type="binding site" evidence="7">
    <location>
        <position position="153"/>
    </location>
    <ligand>
        <name>substrate</name>
    </ligand>
</feature>
<dbReference type="HOGENOM" id="CLU_050910_2_1_9"/>
<feature type="binding site" evidence="7">
    <location>
        <position position="117"/>
    </location>
    <ligand>
        <name>S-adenosyl-L-methionine</name>
        <dbReference type="ChEBI" id="CHEBI:59789"/>
    </ligand>
</feature>
<evidence type="ECO:0000313" key="8">
    <source>
        <dbReference type="EMBL" id="AET69913.1"/>
    </source>
</evidence>
<dbReference type="EMBL" id="CP003108">
    <property type="protein sequence ID" value="AET69913.1"/>
    <property type="molecule type" value="Genomic_DNA"/>
</dbReference>
<dbReference type="GO" id="GO:0008176">
    <property type="term" value="F:tRNA (guanine(46)-N7)-methyltransferase activity"/>
    <property type="evidence" value="ECO:0007669"/>
    <property type="project" value="UniProtKB-UniRule"/>
</dbReference>
<feature type="binding site" evidence="7">
    <location>
        <position position="68"/>
    </location>
    <ligand>
        <name>S-adenosyl-L-methionine</name>
        <dbReference type="ChEBI" id="CHEBI:59789"/>
    </ligand>
</feature>
<dbReference type="PATRIC" id="fig|768706.3.peg.4576"/>
<evidence type="ECO:0000256" key="7">
    <source>
        <dbReference type="HAMAP-Rule" id="MF_01057"/>
    </source>
</evidence>
<evidence type="ECO:0000256" key="6">
    <source>
        <dbReference type="ARBA" id="ARBA00022694"/>
    </source>
</evidence>
<comment type="similarity">
    <text evidence="7">Belongs to the class I-like SAM-binding methyltransferase superfamily. TrmB family.</text>
</comment>
<gene>
    <name evidence="7" type="primary">trmB</name>
    <name evidence="8" type="ordered locus">Desor_4504</name>
</gene>
<dbReference type="AlphaFoldDB" id="G7W9J6"/>
<feature type="binding site" evidence="7">
    <location>
        <begin position="190"/>
        <end position="193"/>
    </location>
    <ligand>
        <name>substrate</name>
    </ligand>
</feature>
<sequence>MRLRKKSWARPELEKDPKVILNPWEQKGKWQKFLGNDHPIHVELGCGRGRFISELAGRHTEINYLALDLYDELLIQVLRKANENHLSNICVIPVNIQNSGNIFAQDEIQRIYINFCNPWPNKRHHKRRLTHPNFLRLYQSFLSKGAEIWFKTDNELLFTDSLDYFQATGYQELYRTYDLQQSDFPGNIMTEYEEKFCSQGIKIKFAIFRILKNHKTDHVLM</sequence>
<dbReference type="NCBIfam" id="TIGR00091">
    <property type="entry name" value="tRNA (guanosine(46)-N7)-methyltransferase TrmB"/>
    <property type="match status" value="1"/>
</dbReference>
<dbReference type="PANTHER" id="PTHR23417:SF14">
    <property type="entry name" value="PENTACOTRIPEPTIDE-REPEAT REGION OF PRORP DOMAIN-CONTAINING PROTEIN"/>
    <property type="match status" value="1"/>
</dbReference>